<sequence>IIFFSTKFRLTKGDQQLDHTYQLGQQGGQVAHHVTEVFSEITYYVYKVRVTSKELLTKYVRQQWVPEHYPSTMRRLYEWTPDECIPEYYTDPSIFKSIHDDLPDLEVPSWCGDVEDFLHQHRAALESSHVSRKLHHWIDLNFGYKLSGNAAIKAKNVCLELVDGHSLLSNGGVVQLFSAQHPQRLMPSLYLGRSPPKFSLASFTDTKNERIEDSSEVDGTTASSEHCNHEEDTESVRSLSLSRKISRSRTSLADFERVEHPAIVLPQDYNPLVALNQMEMLFNLFLKSSRMVPDNLIRPKDVQMAVKQAAHLRRVRDMQALGCLMLEMFCPSKYRNLGAQASLLQR</sequence>
<dbReference type="SUPFAM" id="SSF81837">
    <property type="entry name" value="BEACH domain"/>
    <property type="match status" value="1"/>
</dbReference>
<feature type="non-terminal residue" evidence="3">
    <location>
        <position position="1"/>
    </location>
</feature>
<dbReference type="AlphaFoldDB" id="A0AAV2RE01"/>
<proteinExistence type="predicted"/>
<organism evidence="3 4">
    <name type="scientific">Meganyctiphanes norvegica</name>
    <name type="common">Northern krill</name>
    <name type="synonym">Thysanopoda norvegica</name>
    <dbReference type="NCBI Taxonomy" id="48144"/>
    <lineage>
        <taxon>Eukaryota</taxon>
        <taxon>Metazoa</taxon>
        <taxon>Ecdysozoa</taxon>
        <taxon>Arthropoda</taxon>
        <taxon>Crustacea</taxon>
        <taxon>Multicrustacea</taxon>
        <taxon>Malacostraca</taxon>
        <taxon>Eumalacostraca</taxon>
        <taxon>Eucarida</taxon>
        <taxon>Euphausiacea</taxon>
        <taxon>Euphausiidae</taxon>
        <taxon>Meganyctiphanes</taxon>
    </lineage>
</organism>
<dbReference type="Pfam" id="PF02138">
    <property type="entry name" value="Beach"/>
    <property type="match status" value="1"/>
</dbReference>
<dbReference type="SMART" id="SM01026">
    <property type="entry name" value="Beach"/>
    <property type="match status" value="1"/>
</dbReference>
<dbReference type="PANTHER" id="PTHR46866">
    <property type="entry name" value="GH12955P"/>
    <property type="match status" value="1"/>
</dbReference>
<dbReference type="InterPro" id="IPR000409">
    <property type="entry name" value="BEACH_dom"/>
</dbReference>
<dbReference type="PANTHER" id="PTHR46866:SF1">
    <property type="entry name" value="GH12955P"/>
    <property type="match status" value="1"/>
</dbReference>
<keyword evidence="4" id="KW-1185">Reference proteome</keyword>
<accession>A0AAV2RE01</accession>
<dbReference type="InterPro" id="IPR036372">
    <property type="entry name" value="BEACH_dom_sf"/>
</dbReference>
<comment type="caution">
    <text evidence="3">The sequence shown here is derived from an EMBL/GenBank/DDBJ whole genome shotgun (WGS) entry which is preliminary data.</text>
</comment>
<evidence type="ECO:0000259" key="2">
    <source>
        <dbReference type="PROSITE" id="PS50197"/>
    </source>
</evidence>
<dbReference type="EMBL" id="CAXKWB010021084">
    <property type="protein sequence ID" value="CAL4122977.1"/>
    <property type="molecule type" value="Genomic_DNA"/>
</dbReference>
<reference evidence="3 4" key="1">
    <citation type="submission" date="2024-05" db="EMBL/GenBank/DDBJ databases">
        <authorList>
            <person name="Wallberg A."/>
        </authorList>
    </citation>
    <scope>NUCLEOTIDE SEQUENCE [LARGE SCALE GENOMIC DNA]</scope>
</reference>
<name>A0AAV2RE01_MEGNR</name>
<evidence type="ECO:0000313" key="3">
    <source>
        <dbReference type="EMBL" id="CAL4122977.1"/>
    </source>
</evidence>
<protein>
    <recommendedName>
        <fullName evidence="2">BEACH domain-containing protein</fullName>
    </recommendedName>
</protein>
<feature type="domain" description="BEACH" evidence="2">
    <location>
        <begin position="1"/>
        <end position="208"/>
    </location>
</feature>
<dbReference type="PROSITE" id="PS50197">
    <property type="entry name" value="BEACH"/>
    <property type="match status" value="1"/>
</dbReference>
<gene>
    <name evidence="3" type="ORF">MNOR_LOCUS23677</name>
</gene>
<evidence type="ECO:0000256" key="1">
    <source>
        <dbReference type="SAM" id="MobiDB-lite"/>
    </source>
</evidence>
<feature type="region of interest" description="Disordered" evidence="1">
    <location>
        <begin position="203"/>
        <end position="235"/>
    </location>
</feature>
<dbReference type="Gene3D" id="1.10.1540.10">
    <property type="entry name" value="BEACH domain"/>
    <property type="match status" value="1"/>
</dbReference>
<evidence type="ECO:0000313" key="4">
    <source>
        <dbReference type="Proteomes" id="UP001497623"/>
    </source>
</evidence>
<dbReference type="Proteomes" id="UP001497623">
    <property type="component" value="Unassembled WGS sequence"/>
</dbReference>